<evidence type="ECO:0000313" key="5">
    <source>
        <dbReference type="Proteomes" id="UP000320184"/>
    </source>
</evidence>
<evidence type="ECO:0000259" key="3">
    <source>
        <dbReference type="SMART" id="SM00635"/>
    </source>
</evidence>
<evidence type="ECO:0000256" key="2">
    <source>
        <dbReference type="ARBA" id="ARBA00023276"/>
    </source>
</evidence>
<reference evidence="4 5" key="1">
    <citation type="journal article" date="2019" name="Nat. Microbiol.">
        <title>Mediterranean grassland soil C-N compound turnover is dependent on rainfall and depth, and is mediated by genomically divergent microorganisms.</title>
        <authorList>
            <person name="Diamond S."/>
            <person name="Andeer P.F."/>
            <person name="Li Z."/>
            <person name="Crits-Christoph A."/>
            <person name="Burstein D."/>
            <person name="Anantharaman K."/>
            <person name="Lane K.R."/>
            <person name="Thomas B.C."/>
            <person name="Pan C."/>
            <person name="Northen T.R."/>
            <person name="Banfield J.F."/>
        </authorList>
    </citation>
    <scope>NUCLEOTIDE SEQUENCE [LARGE SCALE GENOMIC DNA]</scope>
    <source>
        <strain evidence="4">WS_3</strain>
    </source>
</reference>
<dbReference type="Proteomes" id="UP000320184">
    <property type="component" value="Unassembled WGS sequence"/>
</dbReference>
<comment type="caution">
    <text evidence="4">The sequence shown here is derived from an EMBL/GenBank/DDBJ whole genome shotgun (WGS) entry which is preliminary data.</text>
</comment>
<evidence type="ECO:0000313" key="4">
    <source>
        <dbReference type="EMBL" id="TMQ49805.1"/>
    </source>
</evidence>
<dbReference type="InterPro" id="IPR015943">
    <property type="entry name" value="WD40/YVTN_repeat-like_dom_sf"/>
</dbReference>
<dbReference type="Gene3D" id="2.130.10.10">
    <property type="entry name" value="YVTN repeat-like/Quinoprotein amine dehydrogenase"/>
    <property type="match status" value="1"/>
</dbReference>
<sequence>MWDSSAPPGRRRWLTFHLDGEPIMHTAPSPSWPVPVTPDVARSARGHVRTDAARALGPLAAVLLCLVGCSKNPVAVHETVPVDSLILSPASATMLIGGSQTFSVAAYDTAGALIAAPAIVWRSSNRGVFTVQGSGLATGVGEGTALLIASAGSASDTATITVMPAAHGWYIQDSRANGAHLNGVFFQPDGRTGWAVGEGGRILMTTDAGVNWNPSISQTSFTLNAVWFTGALEGWVVGAGGTVLRTGDGGDSWSRVSAGASENLMDVVFTHPDSGYAVGASGVVLRTQDGGLSWQRLHPTTWTLRGVAFAGRDGWAVGDAGTILGTHDGGASWFTLAQPVTSLSLHSVRRRSSQVAFAAGVQGVTPRTVAGADSTEWQLGSAGASNQLEGISFPTDVLGFAVGFNGTGAVLRTDDSGVTWQSQVSHASYRLNDVFCVDSLRAWAVGDNGTIIHTVTGGHP</sequence>
<organism evidence="4 5">
    <name type="scientific">Eiseniibacteriota bacterium</name>
    <dbReference type="NCBI Taxonomy" id="2212470"/>
    <lineage>
        <taxon>Bacteria</taxon>
        <taxon>Candidatus Eiseniibacteriota</taxon>
    </lineage>
</organism>
<dbReference type="Gene3D" id="2.60.40.1080">
    <property type="match status" value="1"/>
</dbReference>
<dbReference type="EMBL" id="VBOT01000115">
    <property type="protein sequence ID" value="TMQ49805.1"/>
    <property type="molecule type" value="Genomic_DNA"/>
</dbReference>
<dbReference type="Pfam" id="PF02368">
    <property type="entry name" value="Big_2"/>
    <property type="match status" value="1"/>
</dbReference>
<dbReference type="SUPFAM" id="SSF110296">
    <property type="entry name" value="Oligoxyloglucan reducing end-specific cellobiohydrolase"/>
    <property type="match status" value="1"/>
</dbReference>
<keyword evidence="1" id="KW-0602">Photosynthesis</keyword>
<feature type="domain" description="BIG2" evidence="3">
    <location>
        <begin position="81"/>
        <end position="161"/>
    </location>
</feature>
<keyword evidence="2" id="KW-0604">Photosystem II</keyword>
<dbReference type="SMART" id="SM00635">
    <property type="entry name" value="BID_2"/>
    <property type="match status" value="1"/>
</dbReference>
<proteinExistence type="predicted"/>
<dbReference type="InterPro" id="IPR003343">
    <property type="entry name" value="Big_2"/>
</dbReference>
<dbReference type="AlphaFoldDB" id="A0A538SEK2"/>
<dbReference type="InterPro" id="IPR008964">
    <property type="entry name" value="Invasin/intimin_cell_adhesion"/>
</dbReference>
<evidence type="ECO:0000256" key="1">
    <source>
        <dbReference type="ARBA" id="ARBA00022531"/>
    </source>
</evidence>
<name>A0A538SEK2_UNCEI</name>
<dbReference type="GO" id="GO:0009523">
    <property type="term" value="C:photosystem II"/>
    <property type="evidence" value="ECO:0007669"/>
    <property type="project" value="UniProtKB-KW"/>
</dbReference>
<accession>A0A538SEK2</accession>
<dbReference type="SUPFAM" id="SSF49373">
    <property type="entry name" value="Invasin/intimin cell-adhesion fragments"/>
    <property type="match status" value="1"/>
</dbReference>
<protein>
    <recommendedName>
        <fullName evidence="3">BIG2 domain-containing protein</fullName>
    </recommendedName>
</protein>
<dbReference type="PANTHER" id="PTHR47199">
    <property type="entry name" value="PHOTOSYSTEM II STABILITY/ASSEMBLY FACTOR HCF136, CHLOROPLASTIC"/>
    <property type="match status" value="1"/>
</dbReference>
<dbReference type="InterPro" id="IPR028203">
    <property type="entry name" value="PSII_CF48-like_dom"/>
</dbReference>
<gene>
    <name evidence="4" type="ORF">E6K73_09305</name>
</gene>
<dbReference type="GO" id="GO:0015979">
    <property type="term" value="P:photosynthesis"/>
    <property type="evidence" value="ECO:0007669"/>
    <property type="project" value="UniProtKB-KW"/>
</dbReference>
<dbReference type="PANTHER" id="PTHR47199:SF2">
    <property type="entry name" value="PHOTOSYSTEM II STABILITY_ASSEMBLY FACTOR HCF136, CHLOROPLASTIC"/>
    <property type="match status" value="1"/>
</dbReference>
<dbReference type="Pfam" id="PF14870">
    <property type="entry name" value="PSII_BNR"/>
    <property type="match status" value="2"/>
</dbReference>